<keyword evidence="2 6" id="KW-0808">Transferase</keyword>
<evidence type="ECO:0000256" key="7">
    <source>
        <dbReference type="RuleBase" id="RU003800"/>
    </source>
</evidence>
<dbReference type="RefSeq" id="WP_126464828.1">
    <property type="nucleotide sequence ID" value="NZ_LR134523.1"/>
</dbReference>
<comment type="PTM">
    <text evidence="6 7">An intermediate of this reaction is the autophosphorylated ppk in which a phosphate is covalently linked to a histidine residue through a N-P bond.</text>
</comment>
<dbReference type="InterPro" id="IPR025198">
    <property type="entry name" value="PPK_N_dom"/>
</dbReference>
<dbReference type="InterPro" id="IPR003414">
    <property type="entry name" value="PP_kinase"/>
</dbReference>
<dbReference type="GO" id="GO:0009358">
    <property type="term" value="C:polyphosphate kinase complex"/>
    <property type="evidence" value="ECO:0007669"/>
    <property type="project" value="InterPro"/>
</dbReference>
<dbReference type="Proteomes" id="UP000269544">
    <property type="component" value="Chromosome"/>
</dbReference>
<evidence type="ECO:0000256" key="4">
    <source>
        <dbReference type="ARBA" id="ARBA00022777"/>
    </source>
</evidence>
<dbReference type="SUPFAM" id="SSF140356">
    <property type="entry name" value="PPK N-terminal domain-like"/>
    <property type="match status" value="1"/>
</dbReference>
<evidence type="ECO:0000259" key="10">
    <source>
        <dbReference type="Pfam" id="PF13089"/>
    </source>
</evidence>
<sequence length="730" mass="84532">MTDISFTQNRELSWLRFNERVLDEAQDVKVPLLERIKFLSIFDSNLDEFFMVRVGSLTDLSMLQKKVVDNKSLMDQDEQLDAVMEATSSLYQKKDHVYQELMDRFRSEGYYFVEKEELSEHEDTVLQAYFDNSVSPFLNYQIVDMTHPFPHIPNLAIVILYTLHAKGVDGDRKIGIIQVPDKVSRYMRVDSNKYIMLEEIIREYGKALFENYDVEDSYIMSVTRNADIEWDDEDYELEEDYRSHMKKMLKKRKRLVPVRLEVDRLPDEAVVKLLLKNLSLSRNRLFVTKSPMRLDYLFALSGELEEAMGPEYVEPPFTPQRSRYVRDDMPMIEQVEARDILLSYPYESMDPIIRLLKEAAEDPTVMSIKITLYRIAKDSKIAEQLIAAAENGKDVLVLMELRARFDEENNILWSSNLEKAGCRVIYGFNHFKCHSKVLLITRMVDDKAQYITQVATGNYNEKTAKLYTDFSLLTADQKIGRDANRLFDNFLIGDIEGEYDELMVSPKSMSEGLERLFDEQIALAKSGGEGYIRLKMNSISDRILIDKISEASNAGVKIDMMVRGITCIVPGVPGRTENLSVYSVVGRFLEHHRVYQFGKGEDAKVYISSADFMTRNIRKRVEVACPILDPEIKTRVLDFMDTMFADDVKIRELLPTRRYAHVVNRDNIVAQEALMKEALEHAPEDTPVKTAPRRFAEPLPSQGREEPGAQKEEKEGFFARLIRKLFGRSR</sequence>
<reference evidence="13 14" key="1">
    <citation type="submission" date="2018-12" db="EMBL/GenBank/DDBJ databases">
        <authorList>
            <consortium name="Pathogen Informatics"/>
        </authorList>
    </citation>
    <scope>NUCLEOTIDE SEQUENCE [LARGE SCALE GENOMIC DNA]</scope>
    <source>
        <strain evidence="13 14">NCTC13079</strain>
    </source>
</reference>
<dbReference type="GO" id="GO:0046872">
    <property type="term" value="F:metal ion binding"/>
    <property type="evidence" value="ECO:0007669"/>
    <property type="project" value="UniProtKB-KW"/>
</dbReference>
<keyword evidence="6" id="KW-0460">Magnesium</keyword>
<feature type="compositionally biased region" description="Basic and acidic residues" evidence="8">
    <location>
        <begin position="703"/>
        <end position="716"/>
    </location>
</feature>
<keyword evidence="1 6" id="KW-0597">Phosphoprotein</keyword>
<evidence type="ECO:0000259" key="12">
    <source>
        <dbReference type="Pfam" id="PF17941"/>
    </source>
</evidence>
<dbReference type="Pfam" id="PF17941">
    <property type="entry name" value="PP_kinase_C_1"/>
    <property type="match status" value="1"/>
</dbReference>
<keyword evidence="6" id="KW-0479">Metal-binding</keyword>
<comment type="function">
    <text evidence="6 7">Catalyzes the reversible transfer of the terminal phosphate of ATP to form a long-chain polyphosphate (polyP).</text>
</comment>
<dbReference type="PANTHER" id="PTHR30218">
    <property type="entry name" value="POLYPHOSPHATE KINASE"/>
    <property type="match status" value="1"/>
</dbReference>
<dbReference type="InterPro" id="IPR036832">
    <property type="entry name" value="PPK_N_dom_sf"/>
</dbReference>
<feature type="binding site" evidence="6">
    <location>
        <position position="374"/>
    </location>
    <ligand>
        <name>Mg(2+)</name>
        <dbReference type="ChEBI" id="CHEBI:18420"/>
    </ligand>
</feature>
<proteinExistence type="inferred from homology"/>
<dbReference type="Pfam" id="PF13090">
    <property type="entry name" value="PP_kinase_C"/>
    <property type="match status" value="1"/>
</dbReference>
<dbReference type="Gene3D" id="3.30.1840.10">
    <property type="entry name" value="Polyphosphate kinase middle domain"/>
    <property type="match status" value="1"/>
</dbReference>
<feature type="binding site" evidence="6">
    <location>
        <position position="563"/>
    </location>
    <ligand>
        <name>ATP</name>
        <dbReference type="ChEBI" id="CHEBI:30616"/>
    </ligand>
</feature>
<name>A0A448V0J8_9FIRM</name>
<feature type="active site" description="Phosphohistidine intermediate" evidence="6">
    <location>
        <position position="434"/>
    </location>
</feature>
<evidence type="ECO:0000256" key="6">
    <source>
        <dbReference type="HAMAP-Rule" id="MF_00347"/>
    </source>
</evidence>
<dbReference type="Gene3D" id="1.20.58.310">
    <property type="entry name" value="Polyphosphate kinase N-terminal domain"/>
    <property type="match status" value="1"/>
</dbReference>
<dbReference type="KEGG" id="piv:NCTC13079_00372"/>
<dbReference type="SUPFAM" id="SSF56024">
    <property type="entry name" value="Phospholipase D/nuclease"/>
    <property type="match status" value="2"/>
</dbReference>
<dbReference type="EC" id="2.7.4.1" evidence="6 7"/>
<evidence type="ECO:0000313" key="14">
    <source>
        <dbReference type="Proteomes" id="UP000269544"/>
    </source>
</evidence>
<feature type="region of interest" description="Disordered" evidence="8">
    <location>
        <begin position="682"/>
        <end position="716"/>
    </location>
</feature>
<dbReference type="InterPro" id="IPR024953">
    <property type="entry name" value="PP_kinase_middle"/>
</dbReference>
<dbReference type="GO" id="GO:0005524">
    <property type="term" value="F:ATP binding"/>
    <property type="evidence" value="ECO:0007669"/>
    <property type="project" value="UniProtKB-KW"/>
</dbReference>
<dbReference type="SUPFAM" id="SSF143724">
    <property type="entry name" value="PHP14-like"/>
    <property type="match status" value="1"/>
</dbReference>
<feature type="domain" description="Polyphosphate kinase middle" evidence="9">
    <location>
        <begin position="123"/>
        <end position="300"/>
    </location>
</feature>
<keyword evidence="5 6" id="KW-0067">ATP-binding</keyword>
<evidence type="ECO:0000313" key="13">
    <source>
        <dbReference type="EMBL" id="VEJ34881.1"/>
    </source>
</evidence>
<comment type="similarity">
    <text evidence="6 7">Belongs to the polyphosphate kinase 1 (PPK1) family.</text>
</comment>
<dbReference type="AlphaFoldDB" id="A0A448V0J8"/>
<dbReference type="HAMAP" id="MF_00347">
    <property type="entry name" value="Polyphosphate_kinase"/>
    <property type="match status" value="1"/>
</dbReference>
<dbReference type="InterPro" id="IPR025200">
    <property type="entry name" value="PPK_C_dom2"/>
</dbReference>
<feature type="binding site" evidence="6">
    <location>
        <position position="45"/>
    </location>
    <ligand>
        <name>ATP</name>
        <dbReference type="ChEBI" id="CHEBI:30616"/>
    </ligand>
</feature>
<dbReference type="GO" id="GO:0008976">
    <property type="term" value="F:polyphosphate kinase activity"/>
    <property type="evidence" value="ECO:0007669"/>
    <property type="project" value="UniProtKB-UniRule"/>
</dbReference>
<evidence type="ECO:0000256" key="5">
    <source>
        <dbReference type="ARBA" id="ARBA00022840"/>
    </source>
</evidence>
<feature type="binding site" evidence="6">
    <location>
        <position position="591"/>
    </location>
    <ligand>
        <name>ATP</name>
        <dbReference type="ChEBI" id="CHEBI:30616"/>
    </ligand>
</feature>
<dbReference type="Pfam" id="PF02503">
    <property type="entry name" value="PP_kinase"/>
    <property type="match status" value="1"/>
</dbReference>
<keyword evidence="4 6" id="KW-0418">Kinase</keyword>
<dbReference type="NCBIfam" id="NF003921">
    <property type="entry name" value="PRK05443.2-2"/>
    <property type="match status" value="1"/>
</dbReference>
<dbReference type="InterPro" id="IPR036830">
    <property type="entry name" value="PP_kinase_middle_dom_sf"/>
</dbReference>
<evidence type="ECO:0000256" key="3">
    <source>
        <dbReference type="ARBA" id="ARBA00022741"/>
    </source>
</evidence>
<dbReference type="Gene3D" id="3.30.870.10">
    <property type="entry name" value="Endonuclease Chain A"/>
    <property type="match status" value="2"/>
</dbReference>
<evidence type="ECO:0000256" key="8">
    <source>
        <dbReference type="SAM" id="MobiDB-lite"/>
    </source>
</evidence>
<dbReference type="NCBIfam" id="NF003917">
    <property type="entry name" value="PRK05443.1-1"/>
    <property type="match status" value="1"/>
</dbReference>
<evidence type="ECO:0000256" key="1">
    <source>
        <dbReference type="ARBA" id="ARBA00022553"/>
    </source>
</evidence>
<dbReference type="NCBIfam" id="TIGR03705">
    <property type="entry name" value="poly_P_kin"/>
    <property type="match status" value="1"/>
</dbReference>
<feature type="domain" description="Polyphosphate kinase C-terminal" evidence="12">
    <location>
        <begin position="331"/>
        <end position="489"/>
    </location>
</feature>
<keyword evidence="14" id="KW-1185">Reference proteome</keyword>
<feature type="domain" description="Polyphosphate kinase C-terminal" evidence="11">
    <location>
        <begin position="502"/>
        <end position="665"/>
    </location>
</feature>
<evidence type="ECO:0000256" key="2">
    <source>
        <dbReference type="ARBA" id="ARBA00022679"/>
    </source>
</evidence>
<comment type="cofactor">
    <cofactor evidence="6">
        <name>Mg(2+)</name>
        <dbReference type="ChEBI" id="CHEBI:18420"/>
    </cofactor>
</comment>
<feature type="binding site" evidence="6">
    <location>
        <position position="467"/>
    </location>
    <ligand>
        <name>ATP</name>
        <dbReference type="ChEBI" id="CHEBI:30616"/>
    </ligand>
</feature>
<keyword evidence="3 6" id="KW-0547">Nucleotide-binding</keyword>
<accession>A0A448V0J8</accession>
<dbReference type="PIRSF" id="PIRSF015589">
    <property type="entry name" value="PP_kinase"/>
    <property type="match status" value="1"/>
</dbReference>
<dbReference type="Pfam" id="PF13089">
    <property type="entry name" value="PP_kinase_N"/>
    <property type="match status" value="1"/>
</dbReference>
<dbReference type="GO" id="GO:0006799">
    <property type="term" value="P:polyphosphate biosynthetic process"/>
    <property type="evidence" value="ECO:0007669"/>
    <property type="project" value="UniProtKB-UniRule"/>
</dbReference>
<protein>
    <recommendedName>
        <fullName evidence="6 7">Polyphosphate kinase</fullName>
        <ecNumber evidence="6 7">2.7.4.1</ecNumber>
    </recommendedName>
    <alternativeName>
        <fullName evidence="6">ATP-polyphosphate phosphotransferase</fullName>
    </alternativeName>
    <alternativeName>
        <fullName evidence="6">Polyphosphoric acid kinase</fullName>
    </alternativeName>
</protein>
<evidence type="ECO:0000259" key="11">
    <source>
        <dbReference type="Pfam" id="PF13090"/>
    </source>
</evidence>
<dbReference type="OrthoDB" id="9761456at2"/>
<evidence type="ECO:0000259" key="9">
    <source>
        <dbReference type="Pfam" id="PF02503"/>
    </source>
</evidence>
<dbReference type="EMBL" id="LR134523">
    <property type="protein sequence ID" value="VEJ34881.1"/>
    <property type="molecule type" value="Genomic_DNA"/>
</dbReference>
<feature type="binding site" evidence="6">
    <location>
        <position position="404"/>
    </location>
    <ligand>
        <name>Mg(2+)</name>
        <dbReference type="ChEBI" id="CHEBI:18420"/>
    </ligand>
</feature>
<feature type="domain" description="Polyphosphate kinase N-terminal" evidence="10">
    <location>
        <begin position="8"/>
        <end position="112"/>
    </location>
</feature>
<organism evidence="13 14">
    <name type="scientific">Aedoeadaptatus ivorii</name>
    <dbReference type="NCBI Taxonomy" id="54006"/>
    <lineage>
        <taxon>Bacteria</taxon>
        <taxon>Bacillati</taxon>
        <taxon>Bacillota</taxon>
        <taxon>Tissierellia</taxon>
        <taxon>Tissierellales</taxon>
        <taxon>Peptoniphilaceae</taxon>
        <taxon>Aedoeadaptatus</taxon>
    </lineage>
</organism>
<gene>
    <name evidence="6 13" type="primary">ppk</name>
    <name evidence="13" type="ORF">NCTC13079_00372</name>
</gene>
<comment type="catalytic activity">
    <reaction evidence="6 7">
        <text>[phosphate](n) + ATP = [phosphate](n+1) + ADP</text>
        <dbReference type="Rhea" id="RHEA:19573"/>
        <dbReference type="Rhea" id="RHEA-COMP:9859"/>
        <dbReference type="Rhea" id="RHEA-COMP:14280"/>
        <dbReference type="ChEBI" id="CHEBI:16838"/>
        <dbReference type="ChEBI" id="CHEBI:30616"/>
        <dbReference type="ChEBI" id="CHEBI:456216"/>
        <dbReference type="EC" id="2.7.4.1"/>
    </reaction>
</comment>
<dbReference type="PANTHER" id="PTHR30218:SF0">
    <property type="entry name" value="POLYPHOSPHATE KINASE"/>
    <property type="match status" value="1"/>
</dbReference>
<dbReference type="InterPro" id="IPR041108">
    <property type="entry name" value="PP_kinase_C_1"/>
</dbReference>